<reference evidence="9 10" key="1">
    <citation type="submission" date="2018-11" db="EMBL/GenBank/DDBJ databases">
        <title>Sequencing the genomes of 1000 actinobacteria strains.</title>
        <authorList>
            <person name="Klenk H.-P."/>
        </authorList>
    </citation>
    <scope>NUCLEOTIDE SEQUENCE [LARGE SCALE GENOMIC DNA]</scope>
    <source>
        <strain evidence="9 10">DSM 44254</strain>
    </source>
</reference>
<protein>
    <submittedName>
        <fullName evidence="9">FMN-dependent oxidoreductase (Nitrilotriacetate monooxygenase family)</fullName>
    </submittedName>
</protein>
<evidence type="ECO:0000256" key="1">
    <source>
        <dbReference type="ARBA" id="ARBA00022630"/>
    </source>
</evidence>
<dbReference type="Proteomes" id="UP000272400">
    <property type="component" value="Unassembled WGS sequence"/>
</dbReference>
<dbReference type="PANTHER" id="PTHR30011:SF16">
    <property type="entry name" value="C2H2 FINGER DOMAIN TRANSCRIPTION FACTOR (EUROFUNG)-RELATED"/>
    <property type="match status" value="1"/>
</dbReference>
<dbReference type="SUPFAM" id="SSF51679">
    <property type="entry name" value="Bacterial luciferase-like"/>
    <property type="match status" value="1"/>
</dbReference>
<keyword evidence="4 9" id="KW-0503">Monooxygenase</keyword>
<dbReference type="InterPro" id="IPR051260">
    <property type="entry name" value="Diverse_substr_monoxygenases"/>
</dbReference>
<feature type="region of interest" description="Disordered" evidence="7">
    <location>
        <begin position="431"/>
        <end position="464"/>
    </location>
</feature>
<name>A0A3N1CX65_9ACTN</name>
<feature type="domain" description="Luciferase-like" evidence="8">
    <location>
        <begin position="26"/>
        <end position="390"/>
    </location>
</feature>
<evidence type="ECO:0000256" key="4">
    <source>
        <dbReference type="ARBA" id="ARBA00023033"/>
    </source>
</evidence>
<keyword evidence="1 6" id="KW-0285">Flavoprotein</keyword>
<feature type="binding site" evidence="6">
    <location>
        <position position="60"/>
    </location>
    <ligand>
        <name>FMN</name>
        <dbReference type="ChEBI" id="CHEBI:58210"/>
    </ligand>
</feature>
<organism evidence="9 10">
    <name type="scientific">Actinocorallia herbida</name>
    <dbReference type="NCBI Taxonomy" id="58109"/>
    <lineage>
        <taxon>Bacteria</taxon>
        <taxon>Bacillati</taxon>
        <taxon>Actinomycetota</taxon>
        <taxon>Actinomycetes</taxon>
        <taxon>Streptosporangiales</taxon>
        <taxon>Thermomonosporaceae</taxon>
        <taxon>Actinocorallia</taxon>
    </lineage>
</organism>
<evidence type="ECO:0000256" key="2">
    <source>
        <dbReference type="ARBA" id="ARBA00022643"/>
    </source>
</evidence>
<dbReference type="InterPro" id="IPR016215">
    <property type="entry name" value="NTA_MOA"/>
</dbReference>
<evidence type="ECO:0000256" key="7">
    <source>
        <dbReference type="SAM" id="MobiDB-lite"/>
    </source>
</evidence>
<dbReference type="PANTHER" id="PTHR30011">
    <property type="entry name" value="ALKANESULFONATE MONOOXYGENASE-RELATED"/>
    <property type="match status" value="1"/>
</dbReference>
<evidence type="ECO:0000256" key="6">
    <source>
        <dbReference type="PIRSR" id="PIRSR000337-1"/>
    </source>
</evidence>
<feature type="binding site" evidence="6">
    <location>
        <position position="106"/>
    </location>
    <ligand>
        <name>FMN</name>
        <dbReference type="ChEBI" id="CHEBI:58210"/>
    </ligand>
</feature>
<evidence type="ECO:0000256" key="3">
    <source>
        <dbReference type="ARBA" id="ARBA00023002"/>
    </source>
</evidence>
<dbReference type="InterPro" id="IPR036661">
    <property type="entry name" value="Luciferase-like_sf"/>
</dbReference>
<dbReference type="Gene3D" id="3.20.20.30">
    <property type="entry name" value="Luciferase-like domain"/>
    <property type="match status" value="1"/>
</dbReference>
<keyword evidence="2 6" id="KW-0288">FMN</keyword>
<evidence type="ECO:0000313" key="9">
    <source>
        <dbReference type="EMBL" id="ROO85871.1"/>
    </source>
</evidence>
<keyword evidence="10" id="KW-1185">Reference proteome</keyword>
<dbReference type="EMBL" id="RJKE01000001">
    <property type="protein sequence ID" value="ROO85871.1"/>
    <property type="molecule type" value="Genomic_DNA"/>
</dbReference>
<evidence type="ECO:0000256" key="5">
    <source>
        <dbReference type="ARBA" id="ARBA00033748"/>
    </source>
</evidence>
<dbReference type="NCBIfam" id="TIGR03860">
    <property type="entry name" value="FMN_nitrolo"/>
    <property type="match status" value="1"/>
</dbReference>
<sequence length="464" mass="50432">MPRPDPLILSAFTMSTASHGNAGLWRHPDDRTARYPELSYWVDLARRLDAGGFDLLFIADAVGQLDVYGGSAREALARAVQTPVTDPLLAVSAMAAATEHLGFGVTVSTTYEYPYLLARKFSTLDHLTGGRIGWNIVTSLLDSAARNIIARDRQIGHDERYAIAQEFLEVAFKLWEGSWEDGAVLRDPVRGIFTDPDKVHGIEHSGRYFSVPGAHLVEPSPQRSPLLLQAGTSTAGREFAARNAELVFVADPRPETLRRNIDDVRRRAVGHGRRPEHLKFITSVTVVVAETDRAAAAKAADLRRFRDTRGGLVLLSALSGVDWSAHDLDRPIEEFETDASRSVLAAVADPAERKRLTLRDHVDGLSGFGGEVLVGGPATVADQLEAYAGATGVDGFNFVYLITPGSFDDLAAHLIPELAKRGRVRERGTPRPIRDALFGTGPTLPADHPGTAFRRATSSAPRPE</sequence>
<feature type="binding site" evidence="6">
    <location>
        <position position="157"/>
    </location>
    <ligand>
        <name>FMN</name>
        <dbReference type="ChEBI" id="CHEBI:58210"/>
    </ligand>
</feature>
<evidence type="ECO:0000259" key="8">
    <source>
        <dbReference type="Pfam" id="PF00296"/>
    </source>
</evidence>
<dbReference type="RefSeq" id="WP_211359757.1">
    <property type="nucleotide sequence ID" value="NZ_RJKE01000001.1"/>
</dbReference>
<keyword evidence="3" id="KW-0560">Oxidoreductase</keyword>
<dbReference type="GO" id="GO:0016705">
    <property type="term" value="F:oxidoreductase activity, acting on paired donors, with incorporation or reduction of molecular oxygen"/>
    <property type="evidence" value="ECO:0007669"/>
    <property type="project" value="InterPro"/>
</dbReference>
<gene>
    <name evidence="9" type="ORF">EDD29_3423</name>
</gene>
<feature type="binding site" evidence="6">
    <location>
        <position position="161"/>
    </location>
    <ligand>
        <name>FMN</name>
        <dbReference type="ChEBI" id="CHEBI:58210"/>
    </ligand>
</feature>
<dbReference type="Pfam" id="PF00296">
    <property type="entry name" value="Bac_luciferase"/>
    <property type="match status" value="1"/>
</dbReference>
<accession>A0A3N1CX65</accession>
<comment type="similarity">
    <text evidence="5">Belongs to the NtaA/SnaA/DszA monooxygenase family.</text>
</comment>
<comment type="caution">
    <text evidence="9">The sequence shown here is derived from an EMBL/GenBank/DDBJ whole genome shotgun (WGS) entry which is preliminary data.</text>
</comment>
<dbReference type="InterPro" id="IPR011251">
    <property type="entry name" value="Luciferase-like_dom"/>
</dbReference>
<dbReference type="PIRSF" id="PIRSF000337">
    <property type="entry name" value="NTA_MOA"/>
    <property type="match status" value="1"/>
</dbReference>
<proteinExistence type="inferred from homology"/>
<feature type="binding site" evidence="6">
    <location>
        <position position="233"/>
    </location>
    <ligand>
        <name>FMN</name>
        <dbReference type="ChEBI" id="CHEBI:58210"/>
    </ligand>
</feature>
<dbReference type="GO" id="GO:0004497">
    <property type="term" value="F:monooxygenase activity"/>
    <property type="evidence" value="ECO:0007669"/>
    <property type="project" value="UniProtKB-KW"/>
</dbReference>
<dbReference type="AlphaFoldDB" id="A0A3N1CX65"/>
<evidence type="ECO:0000313" key="10">
    <source>
        <dbReference type="Proteomes" id="UP000272400"/>
    </source>
</evidence>